<keyword evidence="1" id="KW-0547">Nucleotide-binding</keyword>
<evidence type="ECO:0000256" key="2">
    <source>
        <dbReference type="ARBA" id="ARBA00022840"/>
    </source>
</evidence>
<dbReference type="Pfam" id="PF08433">
    <property type="entry name" value="KTI12"/>
    <property type="match status" value="1"/>
</dbReference>
<proteinExistence type="inferred from homology"/>
<evidence type="ECO:0000313" key="5">
    <source>
        <dbReference type="Proteomes" id="UP001457282"/>
    </source>
</evidence>
<dbReference type="EMBL" id="JBEDUW010000100">
    <property type="protein sequence ID" value="KAK9906105.1"/>
    <property type="molecule type" value="Genomic_DNA"/>
</dbReference>
<name>A0AAW1VPB8_RUBAR</name>
<dbReference type="Proteomes" id="UP001457282">
    <property type="component" value="Unassembled WGS sequence"/>
</dbReference>
<dbReference type="AlphaFoldDB" id="A0AAW1VPB8"/>
<dbReference type="InterPro" id="IPR027417">
    <property type="entry name" value="P-loop_NTPase"/>
</dbReference>
<evidence type="ECO:0000256" key="3">
    <source>
        <dbReference type="ARBA" id="ARBA00025768"/>
    </source>
</evidence>
<accession>A0AAW1VPB8</accession>
<evidence type="ECO:0000313" key="4">
    <source>
        <dbReference type="EMBL" id="KAK9906105.1"/>
    </source>
</evidence>
<evidence type="ECO:0000256" key="1">
    <source>
        <dbReference type="ARBA" id="ARBA00022741"/>
    </source>
</evidence>
<dbReference type="PANTHER" id="PTHR12435">
    <property type="match status" value="1"/>
</dbReference>
<dbReference type="InterPro" id="IPR013641">
    <property type="entry name" value="KTI12/PSTK"/>
</dbReference>
<comment type="caution">
    <text evidence="4">The sequence shown here is derived from an EMBL/GenBank/DDBJ whole genome shotgun (WGS) entry which is preliminary data.</text>
</comment>
<keyword evidence="2" id="KW-0067">ATP-binding</keyword>
<gene>
    <name evidence="4" type="ORF">M0R45_000007</name>
</gene>
<organism evidence="4 5">
    <name type="scientific">Rubus argutus</name>
    <name type="common">Southern blackberry</name>
    <dbReference type="NCBI Taxonomy" id="59490"/>
    <lineage>
        <taxon>Eukaryota</taxon>
        <taxon>Viridiplantae</taxon>
        <taxon>Streptophyta</taxon>
        <taxon>Embryophyta</taxon>
        <taxon>Tracheophyta</taxon>
        <taxon>Spermatophyta</taxon>
        <taxon>Magnoliopsida</taxon>
        <taxon>eudicotyledons</taxon>
        <taxon>Gunneridae</taxon>
        <taxon>Pentapetalae</taxon>
        <taxon>rosids</taxon>
        <taxon>fabids</taxon>
        <taxon>Rosales</taxon>
        <taxon>Rosaceae</taxon>
        <taxon>Rosoideae</taxon>
        <taxon>Rosoideae incertae sedis</taxon>
        <taxon>Rubus</taxon>
    </lineage>
</organism>
<dbReference type="Gene3D" id="3.40.50.300">
    <property type="entry name" value="P-loop containing nucleotide triphosphate hydrolases"/>
    <property type="match status" value="1"/>
</dbReference>
<comment type="similarity">
    <text evidence="3">Belongs to the KTI12 family.</text>
</comment>
<sequence length="212" mass="23467">MVWTIPVVPATIIASIIRVPAGIRAEHAFILAEHVFVLAEHVFVLAEHAFAFILSSSLRRQPCSGKSKAGLCLVEALKESWSNQTVGVNDEASFHLDRNQSYFNMPAEKNLRGVLRSKVDRSMSKDNTIIVDSLNNIKGCMYELWCLARAAGISQLSQHRTRGFSEANFLYELDRATQEVTNAIVEAQSQALVGPLNGVSVVWGHLSIFQDQ</sequence>
<protein>
    <submittedName>
        <fullName evidence="4">Uncharacterized protein</fullName>
    </submittedName>
</protein>
<dbReference type="GO" id="GO:0005524">
    <property type="term" value="F:ATP binding"/>
    <property type="evidence" value="ECO:0007669"/>
    <property type="project" value="UniProtKB-KW"/>
</dbReference>
<keyword evidence="5" id="KW-1185">Reference proteome</keyword>
<reference evidence="4 5" key="1">
    <citation type="journal article" date="2023" name="G3 (Bethesda)">
        <title>A chromosome-length genome assembly and annotation of blackberry (Rubus argutus, cv. 'Hillquist').</title>
        <authorList>
            <person name="Bruna T."/>
            <person name="Aryal R."/>
            <person name="Dudchenko O."/>
            <person name="Sargent D.J."/>
            <person name="Mead D."/>
            <person name="Buti M."/>
            <person name="Cavallini A."/>
            <person name="Hytonen T."/>
            <person name="Andres J."/>
            <person name="Pham M."/>
            <person name="Weisz D."/>
            <person name="Mascagni F."/>
            <person name="Usai G."/>
            <person name="Natali L."/>
            <person name="Bassil N."/>
            <person name="Fernandez G.E."/>
            <person name="Lomsadze A."/>
            <person name="Armour M."/>
            <person name="Olukolu B."/>
            <person name="Poorten T."/>
            <person name="Britton C."/>
            <person name="Davik J."/>
            <person name="Ashrafi H."/>
            <person name="Aiden E.L."/>
            <person name="Borodovsky M."/>
            <person name="Worthington M."/>
        </authorList>
    </citation>
    <scope>NUCLEOTIDE SEQUENCE [LARGE SCALE GENOMIC DNA]</scope>
    <source>
        <strain evidence="4">PI 553951</strain>
    </source>
</reference>